<dbReference type="InterPro" id="IPR000483">
    <property type="entry name" value="Cys-rich_flank_reg_C"/>
</dbReference>
<keyword evidence="2 8" id="KW-0732">Signal</keyword>
<evidence type="ECO:0000256" key="8">
    <source>
        <dbReference type="SAM" id="SignalP"/>
    </source>
</evidence>
<dbReference type="InterPro" id="IPR003598">
    <property type="entry name" value="Ig_sub2"/>
</dbReference>
<dbReference type="InterPro" id="IPR032675">
    <property type="entry name" value="LRR_dom_sf"/>
</dbReference>
<feature type="signal peptide" evidence="8">
    <location>
        <begin position="1"/>
        <end position="38"/>
    </location>
</feature>
<keyword evidence="3" id="KW-0677">Repeat</keyword>
<reference evidence="10" key="1">
    <citation type="submission" date="2013-04" db="EMBL/GenBank/DDBJ databases">
        <authorList>
            <person name="Qu J."/>
            <person name="Murali S.C."/>
            <person name="Bandaranaike D."/>
            <person name="Bellair M."/>
            <person name="Blankenburg K."/>
            <person name="Chao H."/>
            <person name="Dinh H."/>
            <person name="Doddapaneni H."/>
            <person name="Downs B."/>
            <person name="Dugan-Rocha S."/>
            <person name="Elkadiri S."/>
            <person name="Gnanaolivu R.D."/>
            <person name="Hernandez B."/>
            <person name="Javaid M."/>
            <person name="Jayaseelan J.C."/>
            <person name="Lee S."/>
            <person name="Li M."/>
            <person name="Ming W."/>
            <person name="Munidasa M."/>
            <person name="Muniz J."/>
            <person name="Nguyen L."/>
            <person name="Ongeri F."/>
            <person name="Osuji N."/>
            <person name="Pu L.-L."/>
            <person name="Puazo M."/>
            <person name="Qu C."/>
            <person name="Quiroz J."/>
            <person name="Raj R."/>
            <person name="Weissenberger G."/>
            <person name="Xin Y."/>
            <person name="Zou X."/>
            <person name="Han Y."/>
            <person name="Richards S."/>
            <person name="Worley K."/>
            <person name="Muzny D."/>
            <person name="Gibbs R."/>
        </authorList>
    </citation>
    <scope>NUCLEOTIDE SEQUENCE</scope>
    <source>
        <strain evidence="10">Sampled in the wild</strain>
    </source>
</reference>
<dbReference type="InterPro" id="IPR003599">
    <property type="entry name" value="Ig_sub"/>
</dbReference>
<keyword evidence="7" id="KW-0472">Membrane</keyword>
<evidence type="ECO:0000313" key="10">
    <source>
        <dbReference type="EMBL" id="KAG8230096.1"/>
    </source>
</evidence>
<dbReference type="GO" id="GO:0016020">
    <property type="term" value="C:membrane"/>
    <property type="evidence" value="ECO:0007669"/>
    <property type="project" value="UniProtKB-SubCell"/>
</dbReference>
<proteinExistence type="predicted"/>
<feature type="region of interest" description="Disordered" evidence="6">
    <location>
        <begin position="496"/>
        <end position="865"/>
    </location>
</feature>
<evidence type="ECO:0000256" key="6">
    <source>
        <dbReference type="SAM" id="MobiDB-lite"/>
    </source>
</evidence>
<evidence type="ECO:0000313" key="11">
    <source>
        <dbReference type="Proteomes" id="UP000792457"/>
    </source>
</evidence>
<dbReference type="SUPFAM" id="SSF52058">
    <property type="entry name" value="L domain-like"/>
    <property type="match status" value="1"/>
</dbReference>
<evidence type="ECO:0000256" key="1">
    <source>
        <dbReference type="ARBA" id="ARBA00022614"/>
    </source>
</evidence>
<dbReference type="OrthoDB" id="5954366at2759"/>
<dbReference type="SMART" id="SM00409">
    <property type="entry name" value="IG"/>
    <property type="match status" value="1"/>
</dbReference>
<comment type="caution">
    <text evidence="10">The sequence shown here is derived from an EMBL/GenBank/DDBJ whole genome shotgun (WGS) entry which is preliminary data.</text>
</comment>
<feature type="compositionally biased region" description="Acidic residues" evidence="6">
    <location>
        <begin position="854"/>
        <end position="865"/>
    </location>
</feature>
<evidence type="ECO:0000256" key="4">
    <source>
        <dbReference type="ARBA" id="ARBA00023157"/>
    </source>
</evidence>
<feature type="compositionally biased region" description="Polar residues" evidence="6">
    <location>
        <begin position="565"/>
        <end position="580"/>
    </location>
</feature>
<dbReference type="AlphaFoldDB" id="A0A8K0K9E5"/>
<reference evidence="10" key="2">
    <citation type="submission" date="2017-10" db="EMBL/GenBank/DDBJ databases">
        <title>Ladona fulva Genome sequencing and assembly.</title>
        <authorList>
            <person name="Murali S."/>
            <person name="Richards S."/>
            <person name="Bandaranaike D."/>
            <person name="Bellair M."/>
            <person name="Blankenburg K."/>
            <person name="Chao H."/>
            <person name="Dinh H."/>
            <person name="Doddapaneni H."/>
            <person name="Dugan-Rocha S."/>
            <person name="Elkadiri S."/>
            <person name="Gnanaolivu R."/>
            <person name="Hernandez B."/>
            <person name="Skinner E."/>
            <person name="Javaid M."/>
            <person name="Lee S."/>
            <person name="Li M."/>
            <person name="Ming W."/>
            <person name="Munidasa M."/>
            <person name="Muniz J."/>
            <person name="Nguyen L."/>
            <person name="Hughes D."/>
            <person name="Osuji N."/>
            <person name="Pu L.-L."/>
            <person name="Puazo M."/>
            <person name="Qu C."/>
            <person name="Quiroz J."/>
            <person name="Raj R."/>
            <person name="Weissenberger G."/>
            <person name="Xin Y."/>
            <person name="Zou X."/>
            <person name="Han Y."/>
            <person name="Worley K."/>
            <person name="Muzny D."/>
            <person name="Gibbs R."/>
        </authorList>
    </citation>
    <scope>NUCLEOTIDE SEQUENCE</scope>
    <source>
        <strain evidence="10">Sampled in the wild</strain>
    </source>
</reference>
<protein>
    <recommendedName>
        <fullName evidence="9">Ig-like domain-containing protein</fullName>
    </recommendedName>
</protein>
<dbReference type="PROSITE" id="PS50835">
    <property type="entry name" value="IG_LIKE"/>
    <property type="match status" value="1"/>
</dbReference>
<dbReference type="InterPro" id="IPR007110">
    <property type="entry name" value="Ig-like_dom"/>
</dbReference>
<dbReference type="EMBL" id="KZ308465">
    <property type="protein sequence ID" value="KAG8230096.1"/>
    <property type="molecule type" value="Genomic_DNA"/>
</dbReference>
<feature type="compositionally biased region" description="Pro residues" evidence="6">
    <location>
        <begin position="587"/>
        <end position="604"/>
    </location>
</feature>
<dbReference type="InterPro" id="IPR001611">
    <property type="entry name" value="Leu-rich_rpt"/>
</dbReference>
<dbReference type="Pfam" id="PF13855">
    <property type="entry name" value="LRR_8"/>
    <property type="match status" value="2"/>
</dbReference>
<evidence type="ECO:0000256" key="7">
    <source>
        <dbReference type="SAM" id="Phobius"/>
    </source>
</evidence>
<dbReference type="Proteomes" id="UP000792457">
    <property type="component" value="Unassembled WGS sequence"/>
</dbReference>
<feature type="transmembrane region" description="Helical" evidence="7">
    <location>
        <begin position="400"/>
        <end position="423"/>
    </location>
</feature>
<dbReference type="InterPro" id="IPR013783">
    <property type="entry name" value="Ig-like_fold"/>
</dbReference>
<dbReference type="Gene3D" id="3.80.10.10">
    <property type="entry name" value="Ribonuclease Inhibitor"/>
    <property type="match status" value="2"/>
</dbReference>
<dbReference type="InterPro" id="IPR050467">
    <property type="entry name" value="LRFN"/>
</dbReference>
<feature type="compositionally biased region" description="Polar residues" evidence="6">
    <location>
        <begin position="834"/>
        <end position="847"/>
    </location>
</feature>
<dbReference type="GO" id="GO:0071944">
    <property type="term" value="C:cell periphery"/>
    <property type="evidence" value="ECO:0007669"/>
    <property type="project" value="UniProtKB-ARBA"/>
</dbReference>
<keyword evidence="5" id="KW-0325">Glycoprotein</keyword>
<dbReference type="SUPFAM" id="SSF48726">
    <property type="entry name" value="Immunoglobulin"/>
    <property type="match status" value="1"/>
</dbReference>
<dbReference type="PANTHER" id="PTHR45842">
    <property type="entry name" value="SYNAPTIC ADHESION-LIKE MOLECULE SALM"/>
    <property type="match status" value="1"/>
</dbReference>
<feature type="chain" id="PRO_5035446235" description="Ig-like domain-containing protein" evidence="8">
    <location>
        <begin position="39"/>
        <end position="865"/>
    </location>
</feature>
<evidence type="ECO:0000256" key="3">
    <source>
        <dbReference type="ARBA" id="ARBA00022737"/>
    </source>
</evidence>
<gene>
    <name evidence="10" type="ORF">J437_LFUL007640</name>
</gene>
<keyword evidence="7" id="KW-0812">Transmembrane</keyword>
<keyword evidence="1" id="KW-0433">Leucine-rich repeat</keyword>
<evidence type="ECO:0000259" key="9">
    <source>
        <dbReference type="PROSITE" id="PS50835"/>
    </source>
</evidence>
<sequence>MTRSAQSRLPFAPRQRPTMAHLVLTLLVLSALSIVAGADEDWTICPITCKCKWVSGRKAAECVQAELTAVPNSISPEIQSLDLSENRLTALPPDAFRAVGLVNLQKLFLKNCGIDRLDRDAFRGLEILIEIDLSGNRIKTISPGTFRDNVRLRLLFISNNPIHKFDDGLFTNLTFLQTVDASRCELSRIGHKTFVNVPNLQHLKLEGNKLSSLKLATVESLKKLKSLVLQNNPWVCDCHLRPLRDWVMGRHLYAHPTNCHEPERLHGKNWGEVGPNEFACKPEITAISTHVFGAPGSNVTLSCYVVGDPPPESLWVLNSRIIHNTTAPYDGSYIGGHVPRWSNLTLSNLRSMDRGQYSCVAKNPAGVAERNVTLVIGGAGSGADGGGILGGAMTIDALPLIIGVIVGLFLLLLIAALILFCCCCQRRLKGNRRIARGKKGGEVLSPNGEIVGNGSTEQEKSLLTVVNPVQKPPRRYESQPSCNNMEITELNRTLLDTGTIPHGRGVEGAGAPSVGSRCDESDDHLPDHSMDSLDTNATRSHDALDAESVRSDGRPYPDLLAFPPRNSQDSPAGSSASTAPDHSALPTQPPRPHASPSGLPPLPLLSPSSPIHMHPAFGTLPYSRSQSPFSPPGPGTTRHQQGYVTIPRRPRVPSWTPPPRTGDPLIKVEPIYDNLGPRTTADGSSVLSLNKSPVEATPPPLRPPPASSAPPATPVAHFNQTLPAYYTTIEEIEPVPSPAPTRASRGISPTASRTLPTDSRAKRPSPASNGSRTPPEGSSLRRAANKTNGMIPAEIEVGRKDTATGDGTAKKPVKVPPKPPPKPKKKLVPGAVATPSTVGSMSGSDSAFGSELINYEDEGEDGTEV</sequence>
<accession>A0A8K0K9E5</accession>
<feature type="compositionally biased region" description="Pro residues" evidence="6">
    <location>
        <begin position="696"/>
        <end position="713"/>
    </location>
</feature>
<dbReference type="SMART" id="SM00082">
    <property type="entry name" value="LRRCT"/>
    <property type="match status" value="1"/>
</dbReference>
<organism evidence="10 11">
    <name type="scientific">Ladona fulva</name>
    <name type="common">Scarce chaser dragonfly</name>
    <name type="synonym">Libellula fulva</name>
    <dbReference type="NCBI Taxonomy" id="123851"/>
    <lineage>
        <taxon>Eukaryota</taxon>
        <taxon>Metazoa</taxon>
        <taxon>Ecdysozoa</taxon>
        <taxon>Arthropoda</taxon>
        <taxon>Hexapoda</taxon>
        <taxon>Insecta</taxon>
        <taxon>Pterygota</taxon>
        <taxon>Palaeoptera</taxon>
        <taxon>Odonata</taxon>
        <taxon>Epiprocta</taxon>
        <taxon>Anisoptera</taxon>
        <taxon>Libelluloidea</taxon>
        <taxon>Libellulidae</taxon>
        <taxon>Ladona</taxon>
    </lineage>
</organism>
<dbReference type="Gene3D" id="2.60.40.10">
    <property type="entry name" value="Immunoglobulins"/>
    <property type="match status" value="1"/>
</dbReference>
<dbReference type="InterPro" id="IPR036179">
    <property type="entry name" value="Ig-like_dom_sf"/>
</dbReference>
<feature type="domain" description="Ig-like" evidence="9">
    <location>
        <begin position="282"/>
        <end position="373"/>
    </location>
</feature>
<keyword evidence="11" id="KW-1185">Reference proteome</keyword>
<evidence type="ECO:0000256" key="5">
    <source>
        <dbReference type="ARBA" id="ARBA00023180"/>
    </source>
</evidence>
<dbReference type="InterPro" id="IPR003591">
    <property type="entry name" value="Leu-rich_rpt_typical-subtyp"/>
</dbReference>
<feature type="compositionally biased region" description="Polar residues" evidence="6">
    <location>
        <begin position="747"/>
        <end position="757"/>
    </location>
</feature>
<keyword evidence="4" id="KW-1015">Disulfide bond</keyword>
<dbReference type="FunFam" id="3.80.10.10:FF:000082">
    <property type="entry name" value="Leucine-rich repeat-containing 24"/>
    <property type="match status" value="1"/>
</dbReference>
<feature type="compositionally biased region" description="Basic and acidic residues" evidence="6">
    <location>
        <begin position="517"/>
        <end position="531"/>
    </location>
</feature>
<name>A0A8K0K9E5_LADFU</name>
<dbReference type="PANTHER" id="PTHR45842:SF12">
    <property type="entry name" value="KEKKON 5, ISOFORM A"/>
    <property type="match status" value="1"/>
</dbReference>
<dbReference type="SMART" id="SM00408">
    <property type="entry name" value="IGc2"/>
    <property type="match status" value="1"/>
</dbReference>
<dbReference type="SMART" id="SM00369">
    <property type="entry name" value="LRR_TYP"/>
    <property type="match status" value="6"/>
</dbReference>
<dbReference type="Pfam" id="PF00560">
    <property type="entry name" value="LRR_1"/>
    <property type="match status" value="1"/>
</dbReference>
<feature type="compositionally biased region" description="Basic and acidic residues" evidence="6">
    <location>
        <begin position="539"/>
        <end position="555"/>
    </location>
</feature>
<evidence type="ECO:0000256" key="2">
    <source>
        <dbReference type="ARBA" id="ARBA00022729"/>
    </source>
</evidence>
<feature type="compositionally biased region" description="Polar residues" evidence="6">
    <location>
        <begin position="681"/>
        <end position="691"/>
    </location>
</feature>
<keyword evidence="7" id="KW-1133">Transmembrane helix</keyword>
<dbReference type="Pfam" id="PF13927">
    <property type="entry name" value="Ig_3"/>
    <property type="match status" value="1"/>
</dbReference>